<accession>A0ACC7P4F2</accession>
<dbReference type="Proteomes" id="UP001631969">
    <property type="component" value="Unassembled WGS sequence"/>
</dbReference>
<sequence>MKAPVKQIALKEWASAIKALREGKQILVMRKGGIVEETRDFQVESHHFYLYPTYEHQKRELLKENEQQTVDETLAGWSAEARSVELTAFADVVEDIEVLDQEQLDRLSEFHIWTDTFAEERLKWKKKNPLHVLLLRVYQLEEPVSIPIRSDYLGCKSWVEIADSMPEVNKTPVLTDEEFARQCEAIKSALAGSGVAGH</sequence>
<name>A0ACC7P4F2_9BACL</name>
<gene>
    <name evidence="1" type="ORF">ACI1P1_26955</name>
</gene>
<evidence type="ECO:0000313" key="1">
    <source>
        <dbReference type="EMBL" id="MFM9331941.1"/>
    </source>
</evidence>
<organism evidence="1 2">
    <name type="scientific">Paenibacillus mesotrionivorans</name>
    <dbReference type="NCBI Taxonomy" id="3160968"/>
    <lineage>
        <taxon>Bacteria</taxon>
        <taxon>Bacillati</taxon>
        <taxon>Bacillota</taxon>
        <taxon>Bacilli</taxon>
        <taxon>Bacillales</taxon>
        <taxon>Paenibacillaceae</taxon>
        <taxon>Paenibacillus</taxon>
    </lineage>
</organism>
<protein>
    <submittedName>
        <fullName evidence="1">DUF1802 family protein</fullName>
    </submittedName>
</protein>
<proteinExistence type="predicted"/>
<evidence type="ECO:0000313" key="2">
    <source>
        <dbReference type="Proteomes" id="UP001631969"/>
    </source>
</evidence>
<keyword evidence="2" id="KW-1185">Reference proteome</keyword>
<reference evidence="1" key="1">
    <citation type="submission" date="2024-12" db="EMBL/GenBank/DDBJ databases">
        <authorList>
            <person name="Wu N."/>
        </authorList>
    </citation>
    <scope>NUCLEOTIDE SEQUENCE</scope>
    <source>
        <strain evidence="1">P15</strain>
    </source>
</reference>
<comment type="caution">
    <text evidence="1">The sequence shown here is derived from an EMBL/GenBank/DDBJ whole genome shotgun (WGS) entry which is preliminary data.</text>
</comment>
<dbReference type="EMBL" id="JBJURJ010000024">
    <property type="protein sequence ID" value="MFM9331941.1"/>
    <property type="molecule type" value="Genomic_DNA"/>
</dbReference>